<dbReference type="GO" id="GO:0020037">
    <property type="term" value="F:heme binding"/>
    <property type="evidence" value="ECO:0007669"/>
    <property type="project" value="InterPro"/>
</dbReference>
<accession>A0A176WT07</accession>
<evidence type="ECO:0000256" key="2">
    <source>
        <dbReference type="ARBA" id="ARBA00001913"/>
    </source>
</evidence>
<sequence>MASLPSPFADYTQLVEGFAAVGLSEKDMVVLSGRAKCGAFSQRLYGFSGPWAINGTDPTLDPEYAKVLK</sequence>
<evidence type="ECO:0000256" key="1">
    <source>
        <dbReference type="ARBA" id="ARBA00000189"/>
    </source>
</evidence>
<protein>
    <recommendedName>
        <fullName evidence="10">Plant heme peroxidase family profile domain-containing protein</fullName>
    </recommendedName>
</protein>
<dbReference type="Gene3D" id="1.10.420.10">
    <property type="entry name" value="Peroxidase, domain 2"/>
    <property type="match status" value="1"/>
</dbReference>
<evidence type="ECO:0000256" key="3">
    <source>
        <dbReference type="ARBA" id="ARBA00001970"/>
    </source>
</evidence>
<dbReference type="PANTHER" id="PTHR31235">
    <property type="entry name" value="PEROXIDASE 25-RELATED"/>
    <property type="match status" value="1"/>
</dbReference>
<dbReference type="InterPro" id="IPR010255">
    <property type="entry name" value="Haem_peroxidase_sf"/>
</dbReference>
<comment type="catalytic activity">
    <reaction evidence="1">
        <text>2 a phenolic donor + H2O2 = 2 a phenolic radical donor + 2 H2O</text>
        <dbReference type="Rhea" id="RHEA:56136"/>
        <dbReference type="ChEBI" id="CHEBI:15377"/>
        <dbReference type="ChEBI" id="CHEBI:16240"/>
        <dbReference type="ChEBI" id="CHEBI:139520"/>
        <dbReference type="ChEBI" id="CHEBI:139521"/>
        <dbReference type="EC" id="1.11.1.7"/>
    </reaction>
</comment>
<dbReference type="GO" id="GO:0140825">
    <property type="term" value="F:lactoperoxidase activity"/>
    <property type="evidence" value="ECO:0007669"/>
    <property type="project" value="UniProtKB-EC"/>
</dbReference>
<evidence type="ECO:0000259" key="10">
    <source>
        <dbReference type="PROSITE" id="PS50873"/>
    </source>
</evidence>
<comment type="cofactor">
    <cofactor evidence="2">
        <name>Ca(2+)</name>
        <dbReference type="ChEBI" id="CHEBI:29108"/>
    </cofactor>
</comment>
<keyword evidence="6" id="KW-0479">Metal-binding</keyword>
<reference evidence="11" key="1">
    <citation type="submission" date="2016-03" db="EMBL/GenBank/DDBJ databases">
        <title>Mechanisms controlling the formation of the plant cell surface in tip-growing cells are functionally conserved among land plants.</title>
        <authorList>
            <person name="Honkanen S."/>
            <person name="Jones V.A."/>
            <person name="Morieri G."/>
            <person name="Champion C."/>
            <person name="Hetherington A.J."/>
            <person name="Kelly S."/>
            <person name="Saint-Marcoux D."/>
            <person name="Proust H."/>
            <person name="Prescott H."/>
            <person name="Dolan L."/>
        </authorList>
    </citation>
    <scope>NUCLEOTIDE SEQUENCE [LARGE SCALE GENOMIC DNA]</scope>
    <source>
        <tissue evidence="11">Whole gametophyte</tissue>
    </source>
</reference>
<evidence type="ECO:0000256" key="6">
    <source>
        <dbReference type="ARBA" id="ARBA00022723"/>
    </source>
</evidence>
<organism evidence="11 12">
    <name type="scientific">Marchantia polymorpha subsp. ruderalis</name>
    <dbReference type="NCBI Taxonomy" id="1480154"/>
    <lineage>
        <taxon>Eukaryota</taxon>
        <taxon>Viridiplantae</taxon>
        <taxon>Streptophyta</taxon>
        <taxon>Embryophyta</taxon>
        <taxon>Marchantiophyta</taxon>
        <taxon>Marchantiopsida</taxon>
        <taxon>Marchantiidae</taxon>
        <taxon>Marchantiales</taxon>
        <taxon>Marchantiaceae</taxon>
        <taxon>Marchantia</taxon>
    </lineage>
</organism>
<comment type="caution">
    <text evidence="11">The sequence shown here is derived from an EMBL/GenBank/DDBJ whole genome shotgun (WGS) entry which is preliminary data.</text>
</comment>
<keyword evidence="5" id="KW-0349">Heme</keyword>
<evidence type="ECO:0000256" key="8">
    <source>
        <dbReference type="PIRSR" id="PIRSR600823-2"/>
    </source>
</evidence>
<proteinExistence type="inferred from homology"/>
<evidence type="ECO:0000256" key="4">
    <source>
        <dbReference type="ARBA" id="ARBA00022559"/>
    </source>
</evidence>
<comment type="similarity">
    <text evidence="9">Belongs to the peroxidase family.</text>
</comment>
<dbReference type="Pfam" id="PF00141">
    <property type="entry name" value="peroxidase"/>
    <property type="match status" value="1"/>
</dbReference>
<evidence type="ECO:0000256" key="9">
    <source>
        <dbReference type="RuleBase" id="RU004241"/>
    </source>
</evidence>
<dbReference type="EMBL" id="LVLJ01000018">
    <property type="protein sequence ID" value="OAE35954.1"/>
    <property type="molecule type" value="Genomic_DNA"/>
</dbReference>
<keyword evidence="7" id="KW-0408">Iron</keyword>
<evidence type="ECO:0000256" key="5">
    <source>
        <dbReference type="ARBA" id="ARBA00022617"/>
    </source>
</evidence>
<evidence type="ECO:0000256" key="7">
    <source>
        <dbReference type="ARBA" id="ARBA00023004"/>
    </source>
</evidence>
<evidence type="ECO:0000313" key="11">
    <source>
        <dbReference type="EMBL" id="OAE35954.1"/>
    </source>
</evidence>
<dbReference type="Proteomes" id="UP000077202">
    <property type="component" value="Unassembled WGS sequence"/>
</dbReference>
<dbReference type="SUPFAM" id="SSF48113">
    <property type="entry name" value="Heme-dependent peroxidases"/>
    <property type="match status" value="1"/>
</dbReference>
<dbReference type="GO" id="GO:0046872">
    <property type="term" value="F:metal ion binding"/>
    <property type="evidence" value="ECO:0007669"/>
    <property type="project" value="UniProtKB-KW"/>
</dbReference>
<comment type="cofactor">
    <cofactor evidence="3">
        <name>heme b</name>
        <dbReference type="ChEBI" id="CHEBI:60344"/>
    </cofactor>
</comment>
<dbReference type="GO" id="GO:0006979">
    <property type="term" value="P:response to oxidative stress"/>
    <property type="evidence" value="ECO:0007669"/>
    <property type="project" value="InterPro"/>
</dbReference>
<dbReference type="InterPro" id="IPR000823">
    <property type="entry name" value="Peroxidase_pln"/>
</dbReference>
<evidence type="ECO:0000313" key="12">
    <source>
        <dbReference type="Proteomes" id="UP000077202"/>
    </source>
</evidence>
<keyword evidence="12" id="KW-1185">Reference proteome</keyword>
<feature type="domain" description="Plant heme peroxidase family profile" evidence="10">
    <location>
        <begin position="1"/>
        <end position="69"/>
    </location>
</feature>
<keyword evidence="4" id="KW-0575">Peroxidase</keyword>
<name>A0A176WT07_MARPO</name>
<dbReference type="InterPro" id="IPR002016">
    <property type="entry name" value="Haem_peroxidase"/>
</dbReference>
<keyword evidence="4" id="KW-0560">Oxidoreductase</keyword>
<feature type="binding site" evidence="8">
    <location>
        <position position="5"/>
    </location>
    <ligand>
        <name>substrate</name>
    </ligand>
</feature>
<gene>
    <name evidence="11" type="ORF">AXG93_3053s1000</name>
</gene>
<dbReference type="AlphaFoldDB" id="A0A176WT07"/>
<dbReference type="PROSITE" id="PS50873">
    <property type="entry name" value="PEROXIDASE_4"/>
    <property type="match status" value="1"/>
</dbReference>